<protein>
    <submittedName>
        <fullName evidence="2">Uncharacterized protein</fullName>
    </submittedName>
</protein>
<evidence type="ECO:0000256" key="1">
    <source>
        <dbReference type="SAM" id="MobiDB-lite"/>
    </source>
</evidence>
<proteinExistence type="predicted"/>
<feature type="compositionally biased region" description="Basic and acidic residues" evidence="1">
    <location>
        <begin position="74"/>
        <end position="84"/>
    </location>
</feature>
<feature type="region of interest" description="Disordered" evidence="1">
    <location>
        <begin position="63"/>
        <end position="84"/>
    </location>
</feature>
<accession>A0A9D5WW26</accession>
<dbReference type="AlphaFoldDB" id="A0A9D5WW26"/>
<evidence type="ECO:0000313" key="3">
    <source>
        <dbReference type="Proteomes" id="UP000787419"/>
    </source>
</evidence>
<dbReference type="RefSeq" id="WP_278488634.1">
    <property type="nucleotide sequence ID" value="NZ_CAJZDG010000024.1"/>
</dbReference>
<sequence length="84" mass="9928">MTGAQFPQQEHIENTVQRHRNLTRTVEKQHTPHQERMFPSSKKVNSRLQRLALGNKIHFSKKKKRTVYHLSGNRSDKQEENVVP</sequence>
<dbReference type="Proteomes" id="UP000787419">
    <property type="component" value="Unassembled WGS sequence"/>
</dbReference>
<evidence type="ECO:0000313" key="2">
    <source>
        <dbReference type="EMBL" id="MBF1445809.1"/>
    </source>
</evidence>
<dbReference type="EMBL" id="JABZTM010000002">
    <property type="protein sequence ID" value="MBF1445809.1"/>
    <property type="molecule type" value="Genomic_DNA"/>
</dbReference>
<reference evidence="2" key="1">
    <citation type="submission" date="2020-04" db="EMBL/GenBank/DDBJ databases">
        <title>Deep metagenomics examines the oral microbiome during advanced dental caries in children, revealing novel taxa and co-occurrences with host molecules.</title>
        <authorList>
            <person name="Baker J.L."/>
            <person name="Morton J.T."/>
            <person name="Dinis M."/>
            <person name="Alvarez R."/>
            <person name="Tran N.C."/>
            <person name="Knight R."/>
            <person name="Edlund A."/>
        </authorList>
    </citation>
    <scope>NUCLEOTIDE SEQUENCE</scope>
    <source>
        <strain evidence="2">JCVI_32_bin.50</strain>
    </source>
</reference>
<comment type="caution">
    <text evidence="2">The sequence shown here is derived from an EMBL/GenBank/DDBJ whole genome shotgun (WGS) entry which is preliminary data.</text>
</comment>
<gene>
    <name evidence="2" type="ORF">HXN55_00260</name>
</gene>
<organism evidence="2 3">
    <name type="scientific">Prevotella nigrescens</name>
    <dbReference type="NCBI Taxonomy" id="28133"/>
    <lineage>
        <taxon>Bacteria</taxon>
        <taxon>Pseudomonadati</taxon>
        <taxon>Bacteroidota</taxon>
        <taxon>Bacteroidia</taxon>
        <taxon>Bacteroidales</taxon>
        <taxon>Prevotellaceae</taxon>
        <taxon>Prevotella</taxon>
    </lineage>
</organism>
<name>A0A9D5WW26_9BACT</name>